<dbReference type="Proteomes" id="UP001498469">
    <property type="component" value="Unassembled WGS sequence"/>
</dbReference>
<evidence type="ECO:0000313" key="3">
    <source>
        <dbReference type="Proteomes" id="UP001498469"/>
    </source>
</evidence>
<sequence length="45" mass="4932">MGILKFAIIAVYFSLPAYAVDADIYDVSQVNDKFNSLSGSTIEMI</sequence>
<proteinExistence type="predicted"/>
<name>A0ABU7USE3_9CLOT</name>
<keyword evidence="3" id="KW-1185">Reference proteome</keyword>
<feature type="signal peptide" evidence="1">
    <location>
        <begin position="1"/>
        <end position="19"/>
    </location>
</feature>
<dbReference type="RefSeq" id="WP_216253840.1">
    <property type="nucleotide sequence ID" value="NZ_JAZHFS010000021.1"/>
</dbReference>
<feature type="chain" id="PRO_5047063271" evidence="1">
    <location>
        <begin position="20"/>
        <end position="45"/>
    </location>
</feature>
<gene>
    <name evidence="2" type="ORF">SJI18_18675</name>
</gene>
<evidence type="ECO:0000256" key="1">
    <source>
        <dbReference type="SAM" id="SignalP"/>
    </source>
</evidence>
<accession>A0ABU7USE3</accession>
<keyword evidence="1" id="KW-0732">Signal</keyword>
<evidence type="ECO:0000313" key="2">
    <source>
        <dbReference type="EMBL" id="MEF2114325.1"/>
    </source>
</evidence>
<comment type="caution">
    <text evidence="2">The sequence shown here is derived from an EMBL/GenBank/DDBJ whole genome shotgun (WGS) entry which is preliminary data.</text>
</comment>
<reference evidence="2 3" key="1">
    <citation type="submission" date="2023-11" db="EMBL/GenBank/DDBJ databases">
        <title>Draft genome sequence of a psychrophilic Clostridium strain from permafrost water brine.</title>
        <authorList>
            <person name="Shcherbakova V.A."/>
            <person name="Trubitsyn V.E."/>
            <person name="Zakharyuk A.G."/>
        </authorList>
    </citation>
    <scope>NUCLEOTIDE SEQUENCE [LARGE SCALE GENOMIC DNA]</scope>
    <source>
        <strain evidence="2 3">14F</strain>
    </source>
</reference>
<dbReference type="EMBL" id="JAZHFS010000021">
    <property type="protein sequence ID" value="MEF2114325.1"/>
    <property type="molecule type" value="Genomic_DNA"/>
</dbReference>
<organism evidence="2 3">
    <name type="scientific">Clostridium frigoriphilum</name>
    <dbReference type="NCBI Taxonomy" id="443253"/>
    <lineage>
        <taxon>Bacteria</taxon>
        <taxon>Bacillati</taxon>
        <taxon>Bacillota</taxon>
        <taxon>Clostridia</taxon>
        <taxon>Eubacteriales</taxon>
        <taxon>Clostridiaceae</taxon>
        <taxon>Clostridium</taxon>
    </lineage>
</organism>
<protein>
    <submittedName>
        <fullName evidence="2">Uncharacterized protein</fullName>
    </submittedName>
</protein>